<dbReference type="Gene3D" id="3.40.50.300">
    <property type="entry name" value="P-loop containing nucleotide triphosphate hydrolases"/>
    <property type="match status" value="1"/>
</dbReference>
<organism evidence="4 5">
    <name type="scientific">Kribbella deserti</name>
    <dbReference type="NCBI Taxonomy" id="1926257"/>
    <lineage>
        <taxon>Bacteria</taxon>
        <taxon>Bacillati</taxon>
        <taxon>Actinomycetota</taxon>
        <taxon>Actinomycetes</taxon>
        <taxon>Propionibacteriales</taxon>
        <taxon>Kribbellaceae</taxon>
        <taxon>Kribbella</taxon>
    </lineage>
</organism>
<keyword evidence="2 4" id="KW-0067">ATP-binding</keyword>
<dbReference type="PANTHER" id="PTHR24220">
    <property type="entry name" value="IMPORT ATP-BINDING PROTEIN"/>
    <property type="match status" value="1"/>
</dbReference>
<dbReference type="SUPFAM" id="SSF52540">
    <property type="entry name" value="P-loop containing nucleoside triphosphate hydrolases"/>
    <property type="match status" value="1"/>
</dbReference>
<keyword evidence="5" id="KW-1185">Reference proteome</keyword>
<keyword evidence="1" id="KW-0547">Nucleotide-binding</keyword>
<reference evidence="4 5" key="1">
    <citation type="submission" date="2024-09" db="EMBL/GenBank/DDBJ databases">
        <authorList>
            <person name="Sun Q."/>
            <person name="Mori K."/>
        </authorList>
    </citation>
    <scope>NUCLEOTIDE SEQUENCE [LARGE SCALE GENOMIC DNA]</scope>
    <source>
        <strain evidence="4 5">CGMCC 1.15906</strain>
    </source>
</reference>
<sequence>MPESGIVVQARSIDMSYRDGNEWRVVLDSVDVDVPEGQVIGLQGPSGCGKTTLLNIIAGLARPRGGSVAMAGRDYEFAKPVAMAGMRRRHIGLISQNYGLIDDESVFRNIELPLKFDRPRLRRGERRAKVERAMRDAELAVDPSARVGRLSGGEKQRVAIARAVVNSPQLLVADEPTAALDAATGAKVIARLRDIAARGAGILVATHDPQVVEGCDVVYGFDGPRVLLRR</sequence>
<proteinExistence type="predicted"/>
<comment type="caution">
    <text evidence="4">The sequence shown here is derived from an EMBL/GenBank/DDBJ whole genome shotgun (WGS) entry which is preliminary data.</text>
</comment>
<evidence type="ECO:0000259" key="3">
    <source>
        <dbReference type="PROSITE" id="PS50893"/>
    </source>
</evidence>
<name>A0ABV6QMK6_9ACTN</name>
<evidence type="ECO:0000256" key="1">
    <source>
        <dbReference type="ARBA" id="ARBA00022741"/>
    </source>
</evidence>
<evidence type="ECO:0000256" key="2">
    <source>
        <dbReference type="ARBA" id="ARBA00022840"/>
    </source>
</evidence>
<dbReference type="Proteomes" id="UP001589890">
    <property type="component" value="Unassembled WGS sequence"/>
</dbReference>
<dbReference type="InterPro" id="IPR003593">
    <property type="entry name" value="AAA+_ATPase"/>
</dbReference>
<dbReference type="InterPro" id="IPR027417">
    <property type="entry name" value="P-loop_NTPase"/>
</dbReference>
<evidence type="ECO:0000313" key="4">
    <source>
        <dbReference type="EMBL" id="MFC0625398.1"/>
    </source>
</evidence>
<protein>
    <submittedName>
        <fullName evidence="4">ATP-binding cassette domain-containing protein</fullName>
    </submittedName>
</protein>
<dbReference type="InterPro" id="IPR003439">
    <property type="entry name" value="ABC_transporter-like_ATP-bd"/>
</dbReference>
<dbReference type="InterPro" id="IPR017871">
    <property type="entry name" value="ABC_transporter-like_CS"/>
</dbReference>
<dbReference type="Pfam" id="PF00005">
    <property type="entry name" value="ABC_tran"/>
    <property type="match status" value="1"/>
</dbReference>
<feature type="domain" description="ABC transporter" evidence="3">
    <location>
        <begin position="10"/>
        <end position="230"/>
    </location>
</feature>
<dbReference type="EMBL" id="JBHLTC010000018">
    <property type="protein sequence ID" value="MFC0625398.1"/>
    <property type="molecule type" value="Genomic_DNA"/>
</dbReference>
<accession>A0ABV6QMK6</accession>
<dbReference type="PROSITE" id="PS50893">
    <property type="entry name" value="ABC_TRANSPORTER_2"/>
    <property type="match status" value="1"/>
</dbReference>
<dbReference type="PROSITE" id="PS00211">
    <property type="entry name" value="ABC_TRANSPORTER_1"/>
    <property type="match status" value="1"/>
</dbReference>
<dbReference type="GO" id="GO:0005524">
    <property type="term" value="F:ATP binding"/>
    <property type="evidence" value="ECO:0007669"/>
    <property type="project" value="UniProtKB-KW"/>
</dbReference>
<dbReference type="SMART" id="SM00382">
    <property type="entry name" value="AAA"/>
    <property type="match status" value="1"/>
</dbReference>
<gene>
    <name evidence="4" type="ORF">ACFFGN_15060</name>
</gene>
<evidence type="ECO:0000313" key="5">
    <source>
        <dbReference type="Proteomes" id="UP001589890"/>
    </source>
</evidence>
<dbReference type="RefSeq" id="WP_380047772.1">
    <property type="nucleotide sequence ID" value="NZ_JBHLTC010000018.1"/>
</dbReference>
<dbReference type="InterPro" id="IPR015854">
    <property type="entry name" value="ABC_transpr_LolD-like"/>
</dbReference>